<accession>H2ZG48</accession>
<dbReference type="InterPro" id="IPR003819">
    <property type="entry name" value="TauD/TfdA-like"/>
</dbReference>
<protein>
    <recommendedName>
        <fullName evidence="7">TauD/TfdA-like domain-containing protein</fullName>
    </recommendedName>
</protein>
<dbReference type="PANTHER" id="PTHR10696">
    <property type="entry name" value="GAMMA-BUTYROBETAINE HYDROXYLASE-RELATED"/>
    <property type="match status" value="1"/>
</dbReference>
<keyword evidence="6" id="KW-0408">Iron</keyword>
<keyword evidence="4" id="KW-0223">Dioxygenase</keyword>
<evidence type="ECO:0000313" key="8">
    <source>
        <dbReference type="Ensembl" id="ENSCSAVP00000016564.1"/>
    </source>
</evidence>
<dbReference type="Ensembl" id="ENSCSAVT00000016745.1">
    <property type="protein sequence ID" value="ENSCSAVP00000016564.1"/>
    <property type="gene ID" value="ENSCSAVG00000009740.1"/>
</dbReference>
<keyword evidence="3" id="KW-0479">Metal-binding</keyword>
<evidence type="ECO:0000256" key="2">
    <source>
        <dbReference type="ARBA" id="ARBA00008654"/>
    </source>
</evidence>
<keyword evidence="9" id="KW-1185">Reference proteome</keyword>
<comment type="cofactor">
    <cofactor evidence="1">
        <name>Fe(2+)</name>
        <dbReference type="ChEBI" id="CHEBI:29033"/>
    </cofactor>
</comment>
<dbReference type="InterPro" id="IPR050411">
    <property type="entry name" value="AlphaKG_dependent_hydroxylases"/>
</dbReference>
<dbReference type="Gene3D" id="3.60.130.10">
    <property type="entry name" value="Clavaminate synthase-like"/>
    <property type="match status" value="1"/>
</dbReference>
<dbReference type="GO" id="GO:0005739">
    <property type="term" value="C:mitochondrion"/>
    <property type="evidence" value="ECO:0007669"/>
    <property type="project" value="TreeGrafter"/>
</dbReference>
<dbReference type="HOGENOM" id="CLU_2126574_0_0_1"/>
<dbReference type="GeneTree" id="ENSGT00940000174315"/>
<reference evidence="8" key="2">
    <citation type="submission" date="2025-08" db="UniProtKB">
        <authorList>
            <consortium name="Ensembl"/>
        </authorList>
    </citation>
    <scope>IDENTIFICATION</scope>
</reference>
<dbReference type="AlphaFoldDB" id="H2ZG48"/>
<dbReference type="Proteomes" id="UP000007875">
    <property type="component" value="Unassembled WGS sequence"/>
</dbReference>
<sequence>YLEIQKTHIVVDYFGKISAINWHPGYASASTLRIKEQDVERFYKARKKFANIINRPDLTTKYNFRLESGDLIIFNNRRVAHAREEFHLNGGNRHLQGCYLCLDDAKGKYMTLAKKLGLEVTPP</sequence>
<feature type="domain" description="TauD/TfdA-like" evidence="7">
    <location>
        <begin position="29"/>
        <end position="99"/>
    </location>
</feature>
<reference evidence="9" key="1">
    <citation type="submission" date="2003-08" db="EMBL/GenBank/DDBJ databases">
        <authorList>
            <person name="Birren B."/>
            <person name="Nusbaum C."/>
            <person name="Abebe A."/>
            <person name="Abouelleil A."/>
            <person name="Adekoya E."/>
            <person name="Ait-zahra M."/>
            <person name="Allen N."/>
            <person name="Allen T."/>
            <person name="An P."/>
            <person name="Anderson M."/>
            <person name="Anderson S."/>
            <person name="Arachchi H."/>
            <person name="Armbruster J."/>
            <person name="Bachantsang P."/>
            <person name="Baldwin J."/>
            <person name="Barry A."/>
            <person name="Bayul T."/>
            <person name="Blitshsteyn B."/>
            <person name="Bloom T."/>
            <person name="Blye J."/>
            <person name="Boguslavskiy L."/>
            <person name="Borowsky M."/>
            <person name="Boukhgalter B."/>
            <person name="Brunache A."/>
            <person name="Butler J."/>
            <person name="Calixte N."/>
            <person name="Calvo S."/>
            <person name="Camarata J."/>
            <person name="Campo K."/>
            <person name="Chang J."/>
            <person name="Cheshatsang Y."/>
            <person name="Citroen M."/>
            <person name="Collymore A."/>
            <person name="Considine T."/>
            <person name="Cook A."/>
            <person name="Cooke P."/>
            <person name="Corum B."/>
            <person name="Cuomo C."/>
            <person name="David R."/>
            <person name="Dawoe T."/>
            <person name="Degray S."/>
            <person name="Dodge S."/>
            <person name="Dooley K."/>
            <person name="Dorje P."/>
            <person name="Dorjee K."/>
            <person name="Dorris L."/>
            <person name="Duffey N."/>
            <person name="Dupes A."/>
            <person name="Elkins T."/>
            <person name="Engels R."/>
            <person name="Erickson J."/>
            <person name="Farina A."/>
            <person name="Faro S."/>
            <person name="Ferreira P."/>
            <person name="Fischer H."/>
            <person name="Fitzgerald M."/>
            <person name="Foley K."/>
            <person name="Gage D."/>
            <person name="Galagan J."/>
            <person name="Gearin G."/>
            <person name="Gnerre S."/>
            <person name="Gnirke A."/>
            <person name="Goyette A."/>
            <person name="Graham J."/>
            <person name="Grandbois E."/>
            <person name="Gyaltsen K."/>
            <person name="Hafez N."/>
            <person name="Hagopian D."/>
            <person name="Hagos B."/>
            <person name="Hall J."/>
            <person name="Hatcher B."/>
            <person name="Heller A."/>
            <person name="Higgins H."/>
            <person name="Honan T."/>
            <person name="Horn A."/>
            <person name="Houde N."/>
            <person name="Hughes L."/>
            <person name="Hulme W."/>
            <person name="Husby E."/>
            <person name="Iliev I."/>
            <person name="Jaffe D."/>
            <person name="Jones C."/>
            <person name="Kamal M."/>
            <person name="Kamat A."/>
            <person name="Kamvysselis M."/>
            <person name="Karlsson E."/>
            <person name="Kells C."/>
            <person name="Kieu A."/>
            <person name="Kisner P."/>
            <person name="Kodira C."/>
            <person name="Kulbokas E."/>
            <person name="Labutti K."/>
            <person name="Lama D."/>
            <person name="Landers T."/>
            <person name="Leger J."/>
            <person name="Levine S."/>
            <person name="Lewis D."/>
            <person name="Lewis T."/>
            <person name="Lindblad-toh K."/>
            <person name="Liu X."/>
            <person name="Lokyitsang T."/>
            <person name="Lokyitsang Y."/>
            <person name="Lucien O."/>
            <person name="Lui A."/>
            <person name="Ma L.J."/>
            <person name="Mabbitt R."/>
            <person name="Macdonald J."/>
            <person name="Maclean C."/>
            <person name="Major J."/>
            <person name="Manning J."/>
            <person name="Marabella R."/>
            <person name="Maru K."/>
            <person name="Matthews C."/>
            <person name="Mauceli E."/>
            <person name="Mccarthy M."/>
            <person name="Mcdonough S."/>
            <person name="Mcghee T."/>
            <person name="Meldrim J."/>
            <person name="Meneus L."/>
            <person name="Mesirov J."/>
            <person name="Mihalev A."/>
            <person name="Mihova T."/>
            <person name="Mikkelsen T."/>
            <person name="Mlenga V."/>
            <person name="Moru K."/>
            <person name="Mozes J."/>
            <person name="Mulrain L."/>
            <person name="Munson G."/>
            <person name="Naylor J."/>
            <person name="Newes C."/>
            <person name="Nguyen C."/>
            <person name="Nguyen N."/>
            <person name="Nguyen T."/>
            <person name="Nicol R."/>
            <person name="Nielsen C."/>
            <person name="Nizzari M."/>
            <person name="Norbu C."/>
            <person name="Norbu N."/>
            <person name="O'donnell P."/>
            <person name="Okoawo O."/>
            <person name="O'leary S."/>
            <person name="Omotosho B."/>
            <person name="O'neill K."/>
            <person name="Osman S."/>
            <person name="Parker S."/>
            <person name="Perrin D."/>
            <person name="Phunkhang P."/>
            <person name="Piqani B."/>
            <person name="Purcell S."/>
            <person name="Rachupka T."/>
            <person name="Ramasamy U."/>
            <person name="Rameau R."/>
            <person name="Ray V."/>
            <person name="Raymond C."/>
            <person name="Retta R."/>
            <person name="Richardson S."/>
            <person name="Rise C."/>
            <person name="Rodriguez J."/>
            <person name="Rogers J."/>
            <person name="Rogov P."/>
            <person name="Rutman M."/>
            <person name="Schupbach R."/>
            <person name="Seaman C."/>
            <person name="Settipalli S."/>
            <person name="Sharpe T."/>
            <person name="Sheridan J."/>
            <person name="Sherpa N."/>
            <person name="Shi J."/>
            <person name="Smirnov S."/>
            <person name="Smith C."/>
            <person name="Sougnez C."/>
            <person name="Spencer B."/>
            <person name="Stalker J."/>
            <person name="Stange-thomann N."/>
            <person name="Stavropoulos S."/>
            <person name="Stetson K."/>
            <person name="Stone C."/>
            <person name="Stone S."/>
            <person name="Stubbs M."/>
            <person name="Talamas J."/>
            <person name="Tchuinga P."/>
            <person name="Tenzing P."/>
            <person name="Tesfaye S."/>
            <person name="Theodore J."/>
            <person name="Thoulutsang Y."/>
            <person name="Topham K."/>
            <person name="Towey S."/>
            <person name="Tsamla T."/>
            <person name="Tsomo N."/>
            <person name="Vallee D."/>
            <person name="Vassiliev H."/>
            <person name="Venkataraman V."/>
            <person name="Vinson J."/>
            <person name="Vo A."/>
            <person name="Wade C."/>
            <person name="Wang S."/>
            <person name="Wangchuk T."/>
            <person name="Wangdi T."/>
            <person name="Whittaker C."/>
            <person name="Wilkinson J."/>
            <person name="Wu Y."/>
            <person name="Wyman D."/>
            <person name="Yadav S."/>
            <person name="Yang S."/>
            <person name="Yang X."/>
            <person name="Yeager S."/>
            <person name="Yee E."/>
            <person name="Young G."/>
            <person name="Zainoun J."/>
            <person name="Zembeck L."/>
            <person name="Zimmer A."/>
            <person name="Zody M."/>
            <person name="Lander E."/>
        </authorList>
    </citation>
    <scope>NUCLEOTIDE SEQUENCE [LARGE SCALE GENOMIC DNA]</scope>
</reference>
<dbReference type="PANTHER" id="PTHR10696:SF25">
    <property type="entry name" value="OXIDOREDUCTASE AIM17-RELATED"/>
    <property type="match status" value="1"/>
</dbReference>
<comment type="similarity">
    <text evidence="2">Belongs to the gamma-BBH/TMLD family.</text>
</comment>
<evidence type="ECO:0000256" key="3">
    <source>
        <dbReference type="ARBA" id="ARBA00022723"/>
    </source>
</evidence>
<dbReference type="GO" id="GO:0051213">
    <property type="term" value="F:dioxygenase activity"/>
    <property type="evidence" value="ECO:0007669"/>
    <property type="project" value="UniProtKB-KW"/>
</dbReference>
<reference evidence="8" key="3">
    <citation type="submission" date="2025-09" db="UniProtKB">
        <authorList>
            <consortium name="Ensembl"/>
        </authorList>
    </citation>
    <scope>IDENTIFICATION</scope>
</reference>
<dbReference type="GO" id="GO:0045329">
    <property type="term" value="P:carnitine biosynthetic process"/>
    <property type="evidence" value="ECO:0007669"/>
    <property type="project" value="TreeGrafter"/>
</dbReference>
<dbReference type="InterPro" id="IPR042098">
    <property type="entry name" value="TauD-like_sf"/>
</dbReference>
<evidence type="ECO:0000256" key="1">
    <source>
        <dbReference type="ARBA" id="ARBA00001954"/>
    </source>
</evidence>
<dbReference type="SUPFAM" id="SSF51197">
    <property type="entry name" value="Clavaminate synthase-like"/>
    <property type="match status" value="1"/>
</dbReference>
<dbReference type="Pfam" id="PF02668">
    <property type="entry name" value="TauD"/>
    <property type="match status" value="1"/>
</dbReference>
<evidence type="ECO:0000256" key="4">
    <source>
        <dbReference type="ARBA" id="ARBA00022964"/>
    </source>
</evidence>
<evidence type="ECO:0000313" key="9">
    <source>
        <dbReference type="Proteomes" id="UP000007875"/>
    </source>
</evidence>
<name>H2ZG48_CIOSA</name>
<proteinExistence type="inferred from homology"/>
<keyword evidence="5" id="KW-0560">Oxidoreductase</keyword>
<evidence type="ECO:0000259" key="7">
    <source>
        <dbReference type="Pfam" id="PF02668"/>
    </source>
</evidence>
<dbReference type="STRING" id="51511.ENSCSAVP00000016564"/>
<dbReference type="GO" id="GO:0046872">
    <property type="term" value="F:metal ion binding"/>
    <property type="evidence" value="ECO:0007669"/>
    <property type="project" value="UniProtKB-KW"/>
</dbReference>
<dbReference type="OMA" id="VINITWH"/>
<evidence type="ECO:0000256" key="6">
    <source>
        <dbReference type="ARBA" id="ARBA00023004"/>
    </source>
</evidence>
<evidence type="ECO:0000256" key="5">
    <source>
        <dbReference type="ARBA" id="ARBA00023002"/>
    </source>
</evidence>
<organism evidence="8 9">
    <name type="scientific">Ciona savignyi</name>
    <name type="common">Pacific transparent sea squirt</name>
    <dbReference type="NCBI Taxonomy" id="51511"/>
    <lineage>
        <taxon>Eukaryota</taxon>
        <taxon>Metazoa</taxon>
        <taxon>Chordata</taxon>
        <taxon>Tunicata</taxon>
        <taxon>Ascidiacea</taxon>
        <taxon>Phlebobranchia</taxon>
        <taxon>Cionidae</taxon>
        <taxon>Ciona</taxon>
    </lineage>
</organism>
<dbReference type="InParanoid" id="H2ZG48"/>